<proteinExistence type="predicted"/>
<dbReference type="Proteomes" id="UP000282613">
    <property type="component" value="Unassembled WGS sequence"/>
</dbReference>
<dbReference type="AlphaFoldDB" id="A0A0R3VZ94"/>
<feature type="compositionally biased region" description="Polar residues" evidence="1">
    <location>
        <begin position="182"/>
        <end position="193"/>
    </location>
</feature>
<evidence type="ECO:0000313" key="4">
    <source>
        <dbReference type="WBParaSite" id="TASK_0000273801-mRNA-1"/>
    </source>
</evidence>
<gene>
    <name evidence="2" type="ORF">TASK_LOCUS2739</name>
</gene>
<accession>A0A0R3VZ94</accession>
<reference evidence="4" key="1">
    <citation type="submission" date="2017-02" db="UniProtKB">
        <authorList>
            <consortium name="WormBaseParasite"/>
        </authorList>
    </citation>
    <scope>IDENTIFICATION</scope>
</reference>
<feature type="region of interest" description="Disordered" evidence="1">
    <location>
        <begin position="182"/>
        <end position="206"/>
    </location>
</feature>
<keyword evidence="3" id="KW-1185">Reference proteome</keyword>
<organism evidence="4">
    <name type="scientific">Taenia asiatica</name>
    <name type="common">Asian tapeworm</name>
    <dbReference type="NCBI Taxonomy" id="60517"/>
    <lineage>
        <taxon>Eukaryota</taxon>
        <taxon>Metazoa</taxon>
        <taxon>Spiralia</taxon>
        <taxon>Lophotrochozoa</taxon>
        <taxon>Platyhelminthes</taxon>
        <taxon>Cestoda</taxon>
        <taxon>Eucestoda</taxon>
        <taxon>Cyclophyllidea</taxon>
        <taxon>Taeniidae</taxon>
        <taxon>Taenia</taxon>
    </lineage>
</organism>
<feature type="region of interest" description="Disordered" evidence="1">
    <location>
        <begin position="143"/>
        <end position="163"/>
    </location>
</feature>
<evidence type="ECO:0000313" key="3">
    <source>
        <dbReference type="Proteomes" id="UP000282613"/>
    </source>
</evidence>
<evidence type="ECO:0000256" key="1">
    <source>
        <dbReference type="SAM" id="MobiDB-lite"/>
    </source>
</evidence>
<evidence type="ECO:0000313" key="2">
    <source>
        <dbReference type="EMBL" id="VDK26017.1"/>
    </source>
</evidence>
<dbReference type="WBParaSite" id="TASK_0000273801-mRNA-1">
    <property type="protein sequence ID" value="TASK_0000273801-mRNA-1"/>
    <property type="gene ID" value="TASK_0000273801"/>
</dbReference>
<dbReference type="OrthoDB" id="6252479at2759"/>
<dbReference type="STRING" id="60517.A0A0R3VZ94"/>
<protein>
    <submittedName>
        <fullName evidence="4">GAB2</fullName>
    </submittedName>
</protein>
<dbReference type="EMBL" id="UYRS01002769">
    <property type="protein sequence ID" value="VDK26017.1"/>
    <property type="molecule type" value="Genomic_DNA"/>
</dbReference>
<sequence>MLVTIPPGSEKSFTVSPTGQIVGSVIYTDDASRMSPLLTQKNNLVIPSGTLQKVSFGPIYGTACVSGMRPPTASVAKSPICSIPLVVQYPSQTPATTTSQSKSQTYSVLLPSKSYDELLHCSSMKTSTLERQQHQPLLTAYSNDEKKHQDDYQTPSAQIAAPEDRNSVSMNYNSNISFTPLHLTPSSSRSPSGITDPCGGGQASFV</sequence>
<reference evidence="2 3" key="2">
    <citation type="submission" date="2018-11" db="EMBL/GenBank/DDBJ databases">
        <authorList>
            <consortium name="Pathogen Informatics"/>
        </authorList>
    </citation>
    <scope>NUCLEOTIDE SEQUENCE [LARGE SCALE GENOMIC DNA]</scope>
</reference>
<name>A0A0R3VZ94_TAEAS</name>